<sequence>MSNELYPLIEPAKHGDRDAIDAMFKHLRPVFFRYCRARLGRPFSTPDGIAEEVFVQVFAALPDYEDPPALFLKSVYQRAFAAVDEVQSQALSGIPNGPEAPPQMTQLLNRLSKLQREVTVLRIVVGLDARDTALLLDISAPGVRSAQHRAITRLRKLIEIEDVSLPA</sequence>
<evidence type="ECO:0000259" key="6">
    <source>
        <dbReference type="Pfam" id="PF08281"/>
    </source>
</evidence>
<feature type="domain" description="RNA polymerase sigma factor 70 region 4 type 2" evidence="6">
    <location>
        <begin position="104"/>
        <end position="154"/>
    </location>
</feature>
<keyword evidence="2" id="KW-0805">Transcription regulation</keyword>
<dbReference type="Proteomes" id="UP000249915">
    <property type="component" value="Plasmid pPmurDSM45305"/>
</dbReference>
<evidence type="ECO:0000256" key="4">
    <source>
        <dbReference type="ARBA" id="ARBA00023125"/>
    </source>
</evidence>
<dbReference type="Gene3D" id="1.10.1740.10">
    <property type="match status" value="1"/>
</dbReference>
<dbReference type="InterPro" id="IPR013324">
    <property type="entry name" value="RNA_pol_sigma_r3/r4-like"/>
</dbReference>
<keyword evidence="4" id="KW-0238">DNA-binding</keyword>
<name>A0A2V4ADS3_9PSEU</name>
<accession>A0A2V4ADS3</accession>
<evidence type="ECO:0000256" key="1">
    <source>
        <dbReference type="ARBA" id="ARBA00010641"/>
    </source>
</evidence>
<organism evidence="7 8">
    <name type="scientific">Prauserella muralis</name>
    <dbReference type="NCBI Taxonomy" id="588067"/>
    <lineage>
        <taxon>Bacteria</taxon>
        <taxon>Bacillati</taxon>
        <taxon>Actinomycetota</taxon>
        <taxon>Actinomycetes</taxon>
        <taxon>Pseudonocardiales</taxon>
        <taxon>Pseudonocardiaceae</taxon>
        <taxon>Prauserella</taxon>
    </lineage>
</organism>
<dbReference type="AlphaFoldDB" id="A0A2V4ADS3"/>
<dbReference type="InterPro" id="IPR039425">
    <property type="entry name" value="RNA_pol_sigma-70-like"/>
</dbReference>
<dbReference type="GO" id="GO:0006352">
    <property type="term" value="P:DNA-templated transcription initiation"/>
    <property type="evidence" value="ECO:0007669"/>
    <property type="project" value="InterPro"/>
</dbReference>
<dbReference type="Gene3D" id="1.10.10.10">
    <property type="entry name" value="Winged helix-like DNA-binding domain superfamily/Winged helix DNA-binding domain"/>
    <property type="match status" value="1"/>
</dbReference>
<dbReference type="SUPFAM" id="SSF88946">
    <property type="entry name" value="Sigma2 domain of RNA polymerase sigma factors"/>
    <property type="match status" value="1"/>
</dbReference>
<keyword evidence="3" id="KW-0731">Sigma factor</keyword>
<evidence type="ECO:0000313" key="8">
    <source>
        <dbReference type="Proteomes" id="UP000249915"/>
    </source>
</evidence>
<evidence type="ECO:0000256" key="2">
    <source>
        <dbReference type="ARBA" id="ARBA00023015"/>
    </source>
</evidence>
<geneLocation type="plasmid" evidence="8">
    <name>ppmurdsm45305</name>
</geneLocation>
<evidence type="ECO:0000256" key="3">
    <source>
        <dbReference type="ARBA" id="ARBA00023082"/>
    </source>
</evidence>
<keyword evidence="7" id="KW-0614">Plasmid</keyword>
<dbReference type="Pfam" id="PF08281">
    <property type="entry name" value="Sigma70_r4_2"/>
    <property type="match status" value="1"/>
</dbReference>
<dbReference type="InterPro" id="IPR036388">
    <property type="entry name" value="WH-like_DNA-bd_sf"/>
</dbReference>
<dbReference type="InterPro" id="IPR013249">
    <property type="entry name" value="RNA_pol_sigma70_r4_t2"/>
</dbReference>
<protein>
    <recommendedName>
        <fullName evidence="6">RNA polymerase sigma factor 70 region 4 type 2 domain-containing protein</fullName>
    </recommendedName>
</protein>
<dbReference type="GO" id="GO:0016987">
    <property type="term" value="F:sigma factor activity"/>
    <property type="evidence" value="ECO:0007669"/>
    <property type="project" value="UniProtKB-KW"/>
</dbReference>
<dbReference type="PANTHER" id="PTHR43133">
    <property type="entry name" value="RNA POLYMERASE ECF-TYPE SIGMA FACTO"/>
    <property type="match status" value="1"/>
</dbReference>
<comment type="caution">
    <text evidence="7">The sequence shown here is derived from an EMBL/GenBank/DDBJ whole genome shotgun (WGS) entry which is preliminary data.</text>
</comment>
<reference evidence="7 8" key="1">
    <citation type="submission" date="2016-07" db="EMBL/GenBank/DDBJ databases">
        <title>Draft genome sequence of Prauserella muralis DSM 45305, isolated from a mould-covered wall in an indoor environment.</title>
        <authorList>
            <person name="Ruckert C."/>
            <person name="Albersmeier A."/>
            <person name="Jiang C.-L."/>
            <person name="Jiang Y."/>
            <person name="Kalinowski J."/>
            <person name="Schneider O."/>
            <person name="Winkler A."/>
            <person name="Zotchev S.B."/>
        </authorList>
    </citation>
    <scope>NUCLEOTIDE SEQUENCE [LARGE SCALE GENOMIC DNA]</scope>
    <source>
        <strain evidence="7 8">DSM 45305</strain>
        <plasmid evidence="8">ppmurdsm45305</plasmid>
    </source>
</reference>
<dbReference type="InterPro" id="IPR013325">
    <property type="entry name" value="RNA_pol_sigma_r2"/>
</dbReference>
<evidence type="ECO:0000313" key="7">
    <source>
        <dbReference type="EMBL" id="PXY16640.1"/>
    </source>
</evidence>
<gene>
    <name evidence="7" type="ORF">BAY60_35940</name>
</gene>
<evidence type="ECO:0000256" key="5">
    <source>
        <dbReference type="ARBA" id="ARBA00023163"/>
    </source>
</evidence>
<keyword evidence="8" id="KW-1185">Reference proteome</keyword>
<dbReference type="EMBL" id="MASW01000024">
    <property type="protein sequence ID" value="PXY16640.1"/>
    <property type="molecule type" value="Genomic_DNA"/>
</dbReference>
<comment type="similarity">
    <text evidence="1">Belongs to the sigma-70 factor family. ECF subfamily.</text>
</comment>
<proteinExistence type="inferred from homology"/>
<dbReference type="PANTHER" id="PTHR43133:SF58">
    <property type="entry name" value="ECF RNA POLYMERASE SIGMA FACTOR SIGD"/>
    <property type="match status" value="1"/>
</dbReference>
<keyword evidence="5" id="KW-0804">Transcription</keyword>
<dbReference type="GO" id="GO:0003677">
    <property type="term" value="F:DNA binding"/>
    <property type="evidence" value="ECO:0007669"/>
    <property type="project" value="UniProtKB-KW"/>
</dbReference>
<dbReference type="SUPFAM" id="SSF88659">
    <property type="entry name" value="Sigma3 and sigma4 domains of RNA polymerase sigma factors"/>
    <property type="match status" value="1"/>
</dbReference>